<dbReference type="GO" id="GO:0003676">
    <property type="term" value="F:nucleic acid binding"/>
    <property type="evidence" value="ECO:0007669"/>
    <property type="project" value="InterPro"/>
</dbReference>
<dbReference type="AlphaFoldDB" id="A0A8X7BIB0"/>
<keyword evidence="2" id="KW-1185">Reference proteome</keyword>
<accession>A0A8X7BIB0</accession>
<proteinExistence type="predicted"/>
<dbReference type="InterPro" id="IPR036397">
    <property type="entry name" value="RNaseH_sf"/>
</dbReference>
<evidence type="ECO:0000313" key="2">
    <source>
        <dbReference type="Proteomes" id="UP000887159"/>
    </source>
</evidence>
<organism evidence="1 2">
    <name type="scientific">Trichonephila clavipes</name>
    <name type="common">Golden silk orbweaver</name>
    <name type="synonym">Nephila clavipes</name>
    <dbReference type="NCBI Taxonomy" id="2585209"/>
    <lineage>
        <taxon>Eukaryota</taxon>
        <taxon>Metazoa</taxon>
        <taxon>Ecdysozoa</taxon>
        <taxon>Arthropoda</taxon>
        <taxon>Chelicerata</taxon>
        <taxon>Arachnida</taxon>
        <taxon>Araneae</taxon>
        <taxon>Araneomorphae</taxon>
        <taxon>Entelegynae</taxon>
        <taxon>Araneoidea</taxon>
        <taxon>Nephilidae</taxon>
        <taxon>Trichonephila</taxon>
    </lineage>
</organism>
<reference evidence="1" key="1">
    <citation type="submission" date="2020-08" db="EMBL/GenBank/DDBJ databases">
        <title>Multicomponent nature underlies the extraordinary mechanical properties of spider dragline silk.</title>
        <authorList>
            <person name="Kono N."/>
            <person name="Nakamura H."/>
            <person name="Mori M."/>
            <person name="Yoshida Y."/>
            <person name="Ohtoshi R."/>
            <person name="Malay A.D."/>
            <person name="Moran D.A.P."/>
            <person name="Tomita M."/>
            <person name="Numata K."/>
            <person name="Arakawa K."/>
        </authorList>
    </citation>
    <scope>NUCLEOTIDE SEQUENCE</scope>
</reference>
<protein>
    <submittedName>
        <fullName evidence="1">Transposable element Tcb1 transposase</fullName>
    </submittedName>
</protein>
<dbReference type="EMBL" id="BMAU01021402">
    <property type="protein sequence ID" value="GFY32223.1"/>
    <property type="molecule type" value="Genomic_DNA"/>
</dbReference>
<dbReference type="Proteomes" id="UP000887159">
    <property type="component" value="Unassembled WGS sequence"/>
</dbReference>
<gene>
    <name evidence="1" type="primary">TCB1_961</name>
    <name evidence="1" type="ORF">TNCV_3557311</name>
</gene>
<dbReference type="Gene3D" id="3.30.420.10">
    <property type="entry name" value="Ribonuclease H-like superfamily/Ribonuclease H"/>
    <property type="match status" value="1"/>
</dbReference>
<name>A0A8X7BIB0_TRICX</name>
<evidence type="ECO:0000313" key="1">
    <source>
        <dbReference type="EMBL" id="GFY32223.1"/>
    </source>
</evidence>
<comment type="caution">
    <text evidence="1">The sequence shown here is derived from an EMBL/GenBank/DDBJ whole genome shotgun (WGS) entry which is preliminary data.</text>
</comment>
<sequence>MCSTSSNSHWTPQQSARVRFSDKSRFSLLNFHMESTRYPLPPIEHHLTTPFRWYRLILSRCHSGVACSFVSRLTFVFMDDNACLRRANIVNEYLKSEDISRMDWRSFSPGFNPLQHVWHILGRRIAARQPHPTFLQELRRA</sequence>